<sequence>MKKKKTQQFLNFKTKLSYRVCIKKLNILVTNFGQYFGQEKLYERQSELKALLEDYEASGSLRNDGTAVTMENWLGPFEWDSQVDDVRFNVFGISSYRANQREISELLGSFGDNELSPECHDGAQRFLKPDGISIPSSYVSFS</sequence>
<evidence type="ECO:0000313" key="2">
    <source>
        <dbReference type="Proteomes" id="UP001060215"/>
    </source>
</evidence>
<organism evidence="1 2">
    <name type="scientific">Camellia lanceoleosa</name>
    <dbReference type="NCBI Taxonomy" id="1840588"/>
    <lineage>
        <taxon>Eukaryota</taxon>
        <taxon>Viridiplantae</taxon>
        <taxon>Streptophyta</taxon>
        <taxon>Embryophyta</taxon>
        <taxon>Tracheophyta</taxon>
        <taxon>Spermatophyta</taxon>
        <taxon>Magnoliopsida</taxon>
        <taxon>eudicotyledons</taxon>
        <taxon>Gunneridae</taxon>
        <taxon>Pentapetalae</taxon>
        <taxon>asterids</taxon>
        <taxon>Ericales</taxon>
        <taxon>Theaceae</taxon>
        <taxon>Camellia</taxon>
    </lineage>
</organism>
<proteinExistence type="predicted"/>
<accession>A0ACC0F9L5</accession>
<keyword evidence="2" id="KW-1185">Reference proteome</keyword>
<evidence type="ECO:0000313" key="1">
    <source>
        <dbReference type="EMBL" id="KAI7985377.1"/>
    </source>
</evidence>
<dbReference type="Proteomes" id="UP001060215">
    <property type="component" value="Chromosome 15"/>
</dbReference>
<dbReference type="EMBL" id="CM045772">
    <property type="protein sequence ID" value="KAI7985377.1"/>
    <property type="molecule type" value="Genomic_DNA"/>
</dbReference>
<gene>
    <name evidence="1" type="ORF">LOK49_LG14G01088</name>
</gene>
<reference evidence="1 2" key="1">
    <citation type="journal article" date="2022" name="Plant J.">
        <title>Chromosome-level genome of Camellia lanceoleosa provides a valuable resource for understanding genome evolution and self-incompatibility.</title>
        <authorList>
            <person name="Gong W."/>
            <person name="Xiao S."/>
            <person name="Wang L."/>
            <person name="Liao Z."/>
            <person name="Chang Y."/>
            <person name="Mo W."/>
            <person name="Hu G."/>
            <person name="Li W."/>
            <person name="Zhao G."/>
            <person name="Zhu H."/>
            <person name="Hu X."/>
            <person name="Ji K."/>
            <person name="Xiang X."/>
            <person name="Song Q."/>
            <person name="Yuan D."/>
            <person name="Jin S."/>
            <person name="Zhang L."/>
        </authorList>
    </citation>
    <scope>NUCLEOTIDE SEQUENCE [LARGE SCALE GENOMIC DNA]</scope>
    <source>
        <strain evidence="1">SQ_2022a</strain>
    </source>
</reference>
<protein>
    <submittedName>
        <fullName evidence="1">Mediator of RNA polymerase II transcription subunit 34</fullName>
    </submittedName>
</protein>
<name>A0ACC0F9L5_9ERIC</name>
<comment type="caution">
    <text evidence="1">The sequence shown here is derived from an EMBL/GenBank/DDBJ whole genome shotgun (WGS) entry which is preliminary data.</text>
</comment>